<comment type="caution">
    <text evidence="1">The sequence shown here is derived from an EMBL/GenBank/DDBJ whole genome shotgun (WGS) entry which is preliminary data.</text>
</comment>
<dbReference type="GO" id="GO:0008817">
    <property type="term" value="F:corrinoid adenosyltransferase activity"/>
    <property type="evidence" value="ECO:0007669"/>
    <property type="project" value="InterPro"/>
</dbReference>
<dbReference type="PANTHER" id="PTHR46638:SF1">
    <property type="entry name" value="CORRINOID ADENOSYLTRANSFERASE"/>
    <property type="match status" value="1"/>
</dbReference>
<reference evidence="1" key="2">
    <citation type="journal article" date="2021" name="PeerJ">
        <title>Extensive microbial diversity within the chicken gut microbiome revealed by metagenomics and culture.</title>
        <authorList>
            <person name="Gilroy R."/>
            <person name="Ravi A."/>
            <person name="Getino M."/>
            <person name="Pursley I."/>
            <person name="Horton D.L."/>
            <person name="Alikhan N.F."/>
            <person name="Baker D."/>
            <person name="Gharbi K."/>
            <person name="Hall N."/>
            <person name="Watson M."/>
            <person name="Adriaenssens E.M."/>
            <person name="Foster-Nyarko E."/>
            <person name="Jarju S."/>
            <person name="Secka A."/>
            <person name="Antonio M."/>
            <person name="Oren A."/>
            <person name="Chaudhuri R.R."/>
            <person name="La Ragione R."/>
            <person name="Hildebrand F."/>
            <person name="Pallen M.J."/>
        </authorList>
    </citation>
    <scope>NUCLEOTIDE SEQUENCE</scope>
    <source>
        <strain evidence="1">ChiGjej2B2-16831</strain>
    </source>
</reference>
<dbReference type="GO" id="GO:0009236">
    <property type="term" value="P:cobalamin biosynthetic process"/>
    <property type="evidence" value="ECO:0007669"/>
    <property type="project" value="InterPro"/>
</dbReference>
<dbReference type="InterPro" id="IPR003724">
    <property type="entry name" value="CblAdoTrfase_CobA"/>
</dbReference>
<evidence type="ECO:0000313" key="2">
    <source>
        <dbReference type="Proteomes" id="UP000824128"/>
    </source>
</evidence>
<gene>
    <name evidence="1" type="ORF">IAD24_02190</name>
</gene>
<name>A0A9D1N2I1_9FIRM</name>
<reference evidence="1" key="1">
    <citation type="submission" date="2020-10" db="EMBL/GenBank/DDBJ databases">
        <authorList>
            <person name="Gilroy R."/>
        </authorList>
    </citation>
    <scope>NUCLEOTIDE SEQUENCE</scope>
    <source>
        <strain evidence="1">ChiGjej2B2-16831</strain>
    </source>
</reference>
<evidence type="ECO:0000313" key="1">
    <source>
        <dbReference type="EMBL" id="HIU93947.1"/>
    </source>
</evidence>
<organism evidence="1 2">
    <name type="scientific">Candidatus Aphodomorpha intestinavium</name>
    <dbReference type="NCBI Taxonomy" id="2840672"/>
    <lineage>
        <taxon>Bacteria</taxon>
        <taxon>Bacillati</taxon>
        <taxon>Bacillota</taxon>
        <taxon>Clostridia</taxon>
        <taxon>Eubacteriales</taxon>
        <taxon>Candidatus Aphodomorpha</taxon>
    </lineage>
</organism>
<dbReference type="AlphaFoldDB" id="A0A9D1N2I1"/>
<dbReference type="Proteomes" id="UP000824128">
    <property type="component" value="Unassembled WGS sequence"/>
</dbReference>
<accession>A0A9D1N2I1</accession>
<dbReference type="EMBL" id="DVNZ01000070">
    <property type="protein sequence ID" value="HIU93947.1"/>
    <property type="molecule type" value="Genomic_DNA"/>
</dbReference>
<dbReference type="SUPFAM" id="SSF52540">
    <property type="entry name" value="P-loop containing nucleoside triphosphate hydrolases"/>
    <property type="match status" value="1"/>
</dbReference>
<dbReference type="PIRSF" id="PIRSF015617">
    <property type="entry name" value="Adensltrnsf_CobA"/>
    <property type="match status" value="1"/>
</dbReference>
<dbReference type="Pfam" id="PF02572">
    <property type="entry name" value="CobA_CobO_BtuR"/>
    <property type="match status" value="1"/>
</dbReference>
<dbReference type="Gene3D" id="3.40.50.300">
    <property type="entry name" value="P-loop containing nucleotide triphosphate hydrolases"/>
    <property type="match status" value="1"/>
</dbReference>
<dbReference type="GO" id="GO:0005524">
    <property type="term" value="F:ATP binding"/>
    <property type="evidence" value="ECO:0007669"/>
    <property type="project" value="InterPro"/>
</dbReference>
<proteinExistence type="predicted"/>
<protein>
    <submittedName>
        <fullName evidence="1">Cob(I)yrinic acid a,c-diamide adenosyltransferase</fullName>
    </submittedName>
</protein>
<dbReference type="PANTHER" id="PTHR46638">
    <property type="entry name" value="CORRINOID ADENOSYLTRANSFERASE"/>
    <property type="match status" value="1"/>
</dbReference>
<sequence>MSGQQTGARGPGAGGAAHGRQGLIHVYYGDGKGKTTAALGLALRASGAGMRVLIAQLLKDDRSGELAQLKRLPGVTVLPAPAAMPFPAQMGPAELAQTAERHNAMLREALSRCASGACGLLVLDEALDACRYGLLDEALLRRAVLEKPPALELVVTGHKPVDWVIERADYVTEMVCRRHPYARGVPARRGIEF</sequence>
<dbReference type="InterPro" id="IPR027417">
    <property type="entry name" value="P-loop_NTPase"/>
</dbReference>